<name>A0ABU2BT71_9ACTN</name>
<dbReference type="Pfam" id="PF00436">
    <property type="entry name" value="SSB"/>
    <property type="match status" value="1"/>
</dbReference>
<dbReference type="PROSITE" id="PS50935">
    <property type="entry name" value="SSB"/>
    <property type="match status" value="1"/>
</dbReference>
<comment type="caution">
    <text evidence="3">The sequence shown here is derived from an EMBL/GenBank/DDBJ whole genome shotgun (WGS) entry which is preliminary data.</text>
</comment>
<gene>
    <name evidence="3" type="ORF">J2S63_000496</name>
</gene>
<organism evidence="3 4">
    <name type="scientific">Nocardioides marmoribigeumensis</name>
    <dbReference type="NCBI Taxonomy" id="433649"/>
    <lineage>
        <taxon>Bacteria</taxon>
        <taxon>Bacillati</taxon>
        <taxon>Actinomycetota</taxon>
        <taxon>Actinomycetes</taxon>
        <taxon>Propionibacteriales</taxon>
        <taxon>Nocardioidaceae</taxon>
        <taxon>Nocardioides</taxon>
    </lineage>
</organism>
<protein>
    <submittedName>
        <fullName evidence="3">Single-strand DNA-binding protein</fullName>
    </submittedName>
</protein>
<keyword evidence="4" id="KW-1185">Reference proteome</keyword>
<evidence type="ECO:0000313" key="4">
    <source>
        <dbReference type="Proteomes" id="UP001183648"/>
    </source>
</evidence>
<dbReference type="EMBL" id="JAVDYG010000001">
    <property type="protein sequence ID" value="MDR7360943.1"/>
    <property type="molecule type" value="Genomic_DNA"/>
</dbReference>
<dbReference type="InterPro" id="IPR012340">
    <property type="entry name" value="NA-bd_OB-fold"/>
</dbReference>
<evidence type="ECO:0000256" key="1">
    <source>
        <dbReference type="ARBA" id="ARBA00023125"/>
    </source>
</evidence>
<keyword evidence="1 2" id="KW-0238">DNA-binding</keyword>
<sequence>MEVSTASKVEDNGSEGVAEAALNQVVLRGRVSGAPVERELPSGATVVGLRISVRRDRTTMTKGSKQTVDWVECTAWSASMRRAVARWEVGDVVELEGALRRRFPRGGGMSRVEIEVLRGRRLSRG</sequence>
<proteinExistence type="predicted"/>
<evidence type="ECO:0000256" key="2">
    <source>
        <dbReference type="PROSITE-ProRule" id="PRU00252"/>
    </source>
</evidence>
<dbReference type="Gene3D" id="2.40.50.140">
    <property type="entry name" value="Nucleic acid-binding proteins"/>
    <property type="match status" value="1"/>
</dbReference>
<evidence type="ECO:0000313" key="3">
    <source>
        <dbReference type="EMBL" id="MDR7360943.1"/>
    </source>
</evidence>
<dbReference type="SUPFAM" id="SSF50249">
    <property type="entry name" value="Nucleic acid-binding proteins"/>
    <property type="match status" value="1"/>
</dbReference>
<dbReference type="GO" id="GO:0003677">
    <property type="term" value="F:DNA binding"/>
    <property type="evidence" value="ECO:0007669"/>
    <property type="project" value="UniProtKB-KW"/>
</dbReference>
<dbReference type="Proteomes" id="UP001183648">
    <property type="component" value="Unassembled WGS sequence"/>
</dbReference>
<reference evidence="3 4" key="1">
    <citation type="submission" date="2023-07" db="EMBL/GenBank/DDBJ databases">
        <title>Sequencing the genomes of 1000 actinobacteria strains.</title>
        <authorList>
            <person name="Klenk H.-P."/>
        </authorList>
    </citation>
    <scope>NUCLEOTIDE SEQUENCE [LARGE SCALE GENOMIC DNA]</scope>
    <source>
        <strain evidence="3 4">DSM 19426</strain>
    </source>
</reference>
<accession>A0ABU2BT71</accession>
<dbReference type="RefSeq" id="WP_310298166.1">
    <property type="nucleotide sequence ID" value="NZ_BAAAPS010000002.1"/>
</dbReference>
<dbReference type="InterPro" id="IPR000424">
    <property type="entry name" value="Primosome_PriB/ssb"/>
</dbReference>